<reference evidence="2" key="1">
    <citation type="submission" date="2016-07" db="EMBL/GenBank/DDBJ databases">
        <title>Frankia sp. NRRL B-16219 Genome sequencing.</title>
        <authorList>
            <person name="Ghodhbane-Gtari F."/>
            <person name="Swanson E."/>
            <person name="Gueddou A."/>
            <person name="Louati M."/>
            <person name="Nouioui I."/>
            <person name="Hezbri K."/>
            <person name="Abebe-Akele F."/>
            <person name="Simpson S."/>
            <person name="Morris K."/>
            <person name="Thomas K."/>
            <person name="Gtari M."/>
            <person name="Tisa L.S."/>
        </authorList>
    </citation>
    <scope>NUCLEOTIDE SEQUENCE [LARGE SCALE GENOMIC DNA]</scope>
    <source>
        <strain evidence="2">NRRL B-16219</strain>
    </source>
</reference>
<protein>
    <submittedName>
        <fullName evidence="1">Gamma carbonic anhydrase family protein</fullName>
    </submittedName>
</protein>
<dbReference type="SUPFAM" id="SSF51161">
    <property type="entry name" value="Trimeric LpxA-like enzymes"/>
    <property type="match status" value="1"/>
</dbReference>
<dbReference type="PANTHER" id="PTHR13061">
    <property type="entry name" value="DYNACTIN SUBUNIT P25"/>
    <property type="match status" value="1"/>
</dbReference>
<proteinExistence type="predicted"/>
<dbReference type="InterPro" id="IPR050484">
    <property type="entry name" value="Transf_Hexapept/Carb_Anhydrase"/>
</dbReference>
<evidence type="ECO:0000313" key="2">
    <source>
        <dbReference type="Proteomes" id="UP000179769"/>
    </source>
</evidence>
<dbReference type="PANTHER" id="PTHR13061:SF29">
    <property type="entry name" value="GAMMA CARBONIC ANHYDRASE-LIKE 1, MITOCHONDRIAL-RELATED"/>
    <property type="match status" value="1"/>
</dbReference>
<dbReference type="AlphaFoldDB" id="A0A1S1QW81"/>
<name>A0A1S1QW81_9ACTN</name>
<keyword evidence="2" id="KW-1185">Reference proteome</keyword>
<dbReference type="CDD" id="cd04645">
    <property type="entry name" value="LbH_gamma_CA_like"/>
    <property type="match status" value="1"/>
</dbReference>
<evidence type="ECO:0000313" key="1">
    <source>
        <dbReference type="EMBL" id="OHV37302.1"/>
    </source>
</evidence>
<sequence length="186" mass="19388">MSATGGGTIRQDGNVAIYALGDLEPSIDPSAYVHPDATVIGNVTIGPESTVWPGVVLRGDHGRIVIGARTSIQDGTVIHTTAQFPTIVGDDCVIGHIVHLEGCVVEDGSLVGSGSIVLHQARVARGALVAAGAVVGNRMVVPERAMALGIPAKIREGAASQELITMAAAHYVENGRRFRKDLRRLD</sequence>
<dbReference type="InterPro" id="IPR047324">
    <property type="entry name" value="LbH_gamma_CA-like"/>
</dbReference>
<dbReference type="OrthoDB" id="9803036at2"/>
<dbReference type="InterPro" id="IPR011004">
    <property type="entry name" value="Trimer_LpxA-like_sf"/>
</dbReference>
<dbReference type="Proteomes" id="UP000179769">
    <property type="component" value="Unassembled WGS sequence"/>
</dbReference>
<dbReference type="InterPro" id="IPR001451">
    <property type="entry name" value="Hexapep"/>
</dbReference>
<accession>A0A1S1QW81</accession>
<dbReference type="EMBL" id="MAXA01000113">
    <property type="protein sequence ID" value="OHV37302.1"/>
    <property type="molecule type" value="Genomic_DNA"/>
</dbReference>
<organism evidence="1 2">
    <name type="scientific">Parafrankia soli</name>
    <dbReference type="NCBI Taxonomy" id="2599596"/>
    <lineage>
        <taxon>Bacteria</taxon>
        <taxon>Bacillati</taxon>
        <taxon>Actinomycetota</taxon>
        <taxon>Actinomycetes</taxon>
        <taxon>Frankiales</taxon>
        <taxon>Frankiaceae</taxon>
        <taxon>Parafrankia</taxon>
    </lineage>
</organism>
<dbReference type="Gene3D" id="2.160.10.10">
    <property type="entry name" value="Hexapeptide repeat proteins"/>
    <property type="match status" value="1"/>
</dbReference>
<dbReference type="Pfam" id="PF00132">
    <property type="entry name" value="Hexapep"/>
    <property type="match status" value="1"/>
</dbReference>
<comment type="caution">
    <text evidence="1">The sequence shown here is derived from an EMBL/GenBank/DDBJ whole genome shotgun (WGS) entry which is preliminary data.</text>
</comment>
<gene>
    <name evidence="1" type="ORF">BBK14_02710</name>
</gene>